<reference evidence="2" key="3">
    <citation type="submission" date="2021-05" db="EMBL/GenBank/DDBJ databases">
        <title>Protein family content uncovers lineage relationships and bacterial pathway maintenance mechanisms in DPANN archaea.</title>
        <authorList>
            <person name="Castelle C.J."/>
            <person name="Meheust R."/>
            <person name="Jaffe A.L."/>
            <person name="Seitz K."/>
            <person name="Gong X."/>
            <person name="Baker B.J."/>
            <person name="Banfield J.F."/>
        </authorList>
    </citation>
    <scope>NUCLEOTIDE SEQUENCE</scope>
    <source>
        <strain evidence="2">RIFCSPLOWO2_01_FULL_58_19</strain>
    </source>
</reference>
<evidence type="ECO:0000313" key="1">
    <source>
        <dbReference type="EMBL" id="HIH16732.1"/>
    </source>
</evidence>
<evidence type="ECO:0008006" key="4">
    <source>
        <dbReference type="Google" id="ProtNLM"/>
    </source>
</evidence>
<dbReference type="EMBL" id="JAGVWE010000005">
    <property type="protein sequence ID" value="MBS3063404.1"/>
    <property type="molecule type" value="Genomic_DNA"/>
</dbReference>
<comment type="caution">
    <text evidence="1">The sequence shown here is derived from an EMBL/GenBank/DDBJ whole genome shotgun (WGS) entry which is preliminary data.</text>
</comment>
<organism evidence="1 3">
    <name type="scientific">Candidatus Iainarchaeum sp</name>
    <dbReference type="NCBI Taxonomy" id="3101447"/>
    <lineage>
        <taxon>Archaea</taxon>
        <taxon>Candidatus Iainarchaeota</taxon>
        <taxon>Candidatus Iainarchaeia</taxon>
        <taxon>Candidatus Iainarchaeales</taxon>
        <taxon>Candidatus Iainarchaeaceae</taxon>
        <taxon>Candidatus Iainarchaeum</taxon>
    </lineage>
</organism>
<dbReference type="Proteomes" id="UP000678237">
    <property type="component" value="Unassembled WGS sequence"/>
</dbReference>
<dbReference type="SUPFAM" id="SSF46785">
    <property type="entry name" value="Winged helix' DNA-binding domain"/>
    <property type="match status" value="1"/>
</dbReference>
<gene>
    <name evidence="1" type="ORF">HA252_04975</name>
    <name evidence="2" type="ORF">J4203_06035</name>
</gene>
<proteinExistence type="predicted"/>
<name>A0A7J4JG52_9ARCH</name>
<accession>A0A7J4JG52</accession>
<dbReference type="AlphaFoldDB" id="A0A7J4JG52"/>
<dbReference type="InterPro" id="IPR036390">
    <property type="entry name" value="WH_DNA-bd_sf"/>
</dbReference>
<dbReference type="Proteomes" id="UP000564964">
    <property type="component" value="Unassembled WGS sequence"/>
</dbReference>
<protein>
    <recommendedName>
        <fullName evidence="4">Helix-turn-helix domain-containing protein</fullName>
    </recommendedName>
</protein>
<reference evidence="2" key="2">
    <citation type="submission" date="2021-03" db="EMBL/GenBank/DDBJ databases">
        <authorList>
            <person name="Jaffe A."/>
        </authorList>
    </citation>
    <scope>NUCLEOTIDE SEQUENCE</scope>
    <source>
        <strain evidence="2">RIFCSPLOWO2_01_FULL_58_19</strain>
    </source>
</reference>
<reference evidence="3" key="1">
    <citation type="journal article" date="2020" name="bioRxiv">
        <title>A rank-normalized archaeal taxonomy based on genome phylogeny resolves widespread incomplete and uneven classifications.</title>
        <authorList>
            <person name="Rinke C."/>
            <person name="Chuvochina M."/>
            <person name="Mussig A.J."/>
            <person name="Chaumeil P.-A."/>
            <person name="Waite D.W."/>
            <person name="Whitman W.B."/>
            <person name="Parks D.H."/>
            <person name="Hugenholtz P."/>
        </authorList>
    </citation>
    <scope>NUCLEOTIDE SEQUENCE [LARGE SCALE GENOMIC DNA]</scope>
</reference>
<evidence type="ECO:0000313" key="3">
    <source>
        <dbReference type="Proteomes" id="UP000564964"/>
    </source>
</evidence>
<dbReference type="InterPro" id="IPR036388">
    <property type="entry name" value="WH-like_DNA-bd_sf"/>
</dbReference>
<sequence>MIREGYFKSRALMLVFEALATVPDASPVLIRQLTGLPERTTRHSLARLARLGLLQTVPDYSDLRAKKFKLNEPPGIDLLAFGVPQAFQQGSGHPLVAFGKPGGSRG</sequence>
<dbReference type="Gene3D" id="1.10.10.10">
    <property type="entry name" value="Winged helix-like DNA-binding domain superfamily/Winged helix DNA-binding domain"/>
    <property type="match status" value="1"/>
</dbReference>
<dbReference type="EMBL" id="DUGH01000120">
    <property type="protein sequence ID" value="HIH16732.1"/>
    <property type="molecule type" value="Genomic_DNA"/>
</dbReference>
<evidence type="ECO:0000313" key="2">
    <source>
        <dbReference type="EMBL" id="MBS3063404.1"/>
    </source>
</evidence>